<protein>
    <submittedName>
        <fullName evidence="2">Uncharacterized protein</fullName>
    </submittedName>
</protein>
<gene>
    <name evidence="2" type="ORF">BDFB_001670</name>
</gene>
<evidence type="ECO:0000313" key="2">
    <source>
        <dbReference type="EMBL" id="RZC34711.1"/>
    </source>
</evidence>
<proteinExistence type="predicted"/>
<dbReference type="OrthoDB" id="10262255at2759"/>
<evidence type="ECO:0000256" key="1">
    <source>
        <dbReference type="SAM" id="Coils"/>
    </source>
</evidence>
<dbReference type="EMBL" id="QDEB01077336">
    <property type="protein sequence ID" value="RZC34711.1"/>
    <property type="molecule type" value="Genomic_DNA"/>
</dbReference>
<feature type="coiled-coil region" evidence="1">
    <location>
        <begin position="284"/>
        <end position="370"/>
    </location>
</feature>
<comment type="caution">
    <text evidence="2">The sequence shown here is derived from an EMBL/GenBank/DDBJ whole genome shotgun (WGS) entry which is preliminary data.</text>
</comment>
<name>A0A482VP56_ASBVE</name>
<keyword evidence="3" id="KW-1185">Reference proteome</keyword>
<dbReference type="PANTHER" id="PTHR34649:SF1">
    <property type="entry name" value="CILIA- AND FLAGELLA-ASSOCIATED PROTEIN 99"/>
    <property type="match status" value="1"/>
</dbReference>
<dbReference type="InterPro" id="IPR039341">
    <property type="entry name" value="CFAP99"/>
</dbReference>
<dbReference type="AlphaFoldDB" id="A0A482VP56"/>
<dbReference type="Proteomes" id="UP000292052">
    <property type="component" value="Unassembled WGS sequence"/>
</dbReference>
<organism evidence="2 3">
    <name type="scientific">Asbolus verrucosus</name>
    <name type="common">Desert ironclad beetle</name>
    <dbReference type="NCBI Taxonomy" id="1661398"/>
    <lineage>
        <taxon>Eukaryota</taxon>
        <taxon>Metazoa</taxon>
        <taxon>Ecdysozoa</taxon>
        <taxon>Arthropoda</taxon>
        <taxon>Hexapoda</taxon>
        <taxon>Insecta</taxon>
        <taxon>Pterygota</taxon>
        <taxon>Neoptera</taxon>
        <taxon>Endopterygota</taxon>
        <taxon>Coleoptera</taxon>
        <taxon>Polyphaga</taxon>
        <taxon>Cucujiformia</taxon>
        <taxon>Tenebrionidae</taxon>
        <taxon>Pimeliinae</taxon>
        <taxon>Asbolus</taxon>
    </lineage>
</organism>
<accession>A0A482VP56</accession>
<dbReference type="STRING" id="1661398.A0A482VP56"/>
<sequence length="488" mass="57179">MVIFLIIFASEGGNVEDLFSVFKDARCVFKQKLLDYFCEENNLIITALAGCKFFEDEYVVKNIINPVLSKAELFKKVNEYLSGKKANKYVKKPPTIPGHINVLQRKIAVPTVPLNTPTEFQTFQAREIPRSVYIADNIEKKLAGEFEKNKIRAQKLLTQAKALSKNYCKPKETVICEEVAQPLFKAKRAPPIKPNVEIKGNITMVLREANVCIKEQEKEIKNIEAILKGGSTLEKYRELEENSRQMEQQKFVEDIERKHLKGLLTFEEAILAKKKLRECNKERFKQFMQERENFLRKIEQWREAEQEKMRILVKKGQDIECNAKESERKLKEEKKNQVHQFKIEIKKLLRDAFERQKEELAKKVKLIEEIKTLHQLKSLHQVKEFDPNECPNLGLLCQMSTAELQDKLATIKIKMQKELEQKRRCIKMCKERQKRTIEDVKNFVVQARMLKPKTKTMPLQAARLARSPDLDKLRNQVEHVRGLRKKTI</sequence>
<keyword evidence="1" id="KW-0175">Coiled coil</keyword>
<reference evidence="2 3" key="1">
    <citation type="submission" date="2017-03" db="EMBL/GenBank/DDBJ databases">
        <title>Genome of the blue death feigning beetle - Asbolus verrucosus.</title>
        <authorList>
            <person name="Rider S.D."/>
        </authorList>
    </citation>
    <scope>NUCLEOTIDE SEQUENCE [LARGE SCALE GENOMIC DNA]</scope>
    <source>
        <strain evidence="2">Butters</strain>
        <tissue evidence="2">Head and leg muscle</tissue>
    </source>
</reference>
<evidence type="ECO:0000313" key="3">
    <source>
        <dbReference type="Proteomes" id="UP000292052"/>
    </source>
</evidence>
<dbReference type="PANTHER" id="PTHR34649">
    <property type="entry name" value="CILIA- AND FLAGELLA-ASSOCIATED PROTEIN 99"/>
    <property type="match status" value="1"/>
</dbReference>